<dbReference type="PANTHER" id="PTHR33480:SF5">
    <property type="entry name" value="SI:DKEY-51D8.9"/>
    <property type="match status" value="1"/>
</dbReference>
<dbReference type="Proteomes" id="UP000518266">
    <property type="component" value="Unassembled WGS sequence"/>
</dbReference>
<evidence type="ECO:0000313" key="2">
    <source>
        <dbReference type="Proteomes" id="UP000518266"/>
    </source>
</evidence>
<proteinExistence type="predicted"/>
<protein>
    <submittedName>
        <fullName evidence="1">Uncharacterized protein</fullName>
    </submittedName>
</protein>
<reference evidence="1 2" key="1">
    <citation type="submission" date="2020-03" db="EMBL/GenBank/DDBJ databases">
        <title>Dissostichus mawsoni Genome sequencing and assembly.</title>
        <authorList>
            <person name="Park H."/>
        </authorList>
    </citation>
    <scope>NUCLEOTIDE SEQUENCE [LARGE SCALE GENOMIC DNA]</scope>
    <source>
        <strain evidence="1">DM0001</strain>
        <tissue evidence="1">Muscle</tissue>
    </source>
</reference>
<organism evidence="1 2">
    <name type="scientific">Dissostichus mawsoni</name>
    <name type="common">Antarctic cod</name>
    <dbReference type="NCBI Taxonomy" id="36200"/>
    <lineage>
        <taxon>Eukaryota</taxon>
        <taxon>Metazoa</taxon>
        <taxon>Chordata</taxon>
        <taxon>Craniata</taxon>
        <taxon>Vertebrata</taxon>
        <taxon>Euteleostomi</taxon>
        <taxon>Actinopterygii</taxon>
        <taxon>Neopterygii</taxon>
        <taxon>Teleostei</taxon>
        <taxon>Neoteleostei</taxon>
        <taxon>Acanthomorphata</taxon>
        <taxon>Eupercaria</taxon>
        <taxon>Perciformes</taxon>
        <taxon>Notothenioidei</taxon>
        <taxon>Nototheniidae</taxon>
        <taxon>Dissostichus</taxon>
    </lineage>
</organism>
<accession>A0A7J5XGM8</accession>
<keyword evidence="2" id="KW-1185">Reference proteome</keyword>
<sequence length="107" mass="12001">MIRAVREVAGYELVSNSYKIPSLALKLGHSLARLAGIVQCNAIIANRHAVAESAKQFAILYEKRVHFRCCISDVCLLHKLLSTERAKCMTLRKNRIAKALEILLKLL</sequence>
<comment type="caution">
    <text evidence="1">The sequence shown here is derived from an EMBL/GenBank/DDBJ whole genome shotgun (WGS) entry which is preliminary data.</text>
</comment>
<evidence type="ECO:0000313" key="1">
    <source>
        <dbReference type="EMBL" id="KAF3836236.1"/>
    </source>
</evidence>
<dbReference type="PANTHER" id="PTHR33480">
    <property type="entry name" value="SET DOMAIN-CONTAINING PROTEIN-RELATED"/>
    <property type="match status" value="1"/>
</dbReference>
<name>A0A7J5XGM8_DISMA</name>
<dbReference type="AlphaFoldDB" id="A0A7J5XGM8"/>
<dbReference type="EMBL" id="JAAKFY010000024">
    <property type="protein sequence ID" value="KAF3836236.1"/>
    <property type="molecule type" value="Genomic_DNA"/>
</dbReference>
<gene>
    <name evidence="1" type="ORF">F7725_028794</name>
</gene>